<accession>A0A656Z247</accession>
<comment type="caution">
    <text evidence="1">The sequence shown here is derived from an EMBL/GenBank/DDBJ whole genome shotgun (WGS) entry which is preliminary data.</text>
</comment>
<name>A0A656Z247_BRUAN</name>
<reference evidence="1" key="1">
    <citation type="submission" date="2016-02" db="EMBL/GenBank/DDBJ databases">
        <title>Genomic sequences of Ochrobactrum anthropi.</title>
        <authorList>
            <person name="Chudasama K.S."/>
            <person name="Thaker V.S."/>
        </authorList>
    </citation>
    <scope>NUCLEOTIDE SEQUENCE [LARGE SCALE GENOMIC DNA]</scope>
    <source>
        <strain evidence="1">SUBG007</strain>
    </source>
</reference>
<sequence length="63" mass="7023">MDEALQRLVEFAQRRPRLRISPNVLLTSASGVPGNQPTRRRACFSPLLPVVEASTFPETLGFK</sequence>
<dbReference type="EMBL" id="LUAY01007787">
    <property type="protein sequence ID" value="KYB44750.1"/>
    <property type="molecule type" value="Genomic_DNA"/>
</dbReference>
<organism evidence="1">
    <name type="scientific">Brucella anthropi</name>
    <name type="common">Ochrobactrum anthropi</name>
    <dbReference type="NCBI Taxonomy" id="529"/>
    <lineage>
        <taxon>Bacteria</taxon>
        <taxon>Pseudomonadati</taxon>
        <taxon>Pseudomonadota</taxon>
        <taxon>Alphaproteobacteria</taxon>
        <taxon>Hyphomicrobiales</taxon>
        <taxon>Brucellaceae</taxon>
        <taxon>Brucella/Ochrobactrum group</taxon>
        <taxon>Brucella</taxon>
    </lineage>
</organism>
<protein>
    <submittedName>
        <fullName evidence="1">Uncharacterized protein</fullName>
    </submittedName>
</protein>
<evidence type="ECO:0000313" key="1">
    <source>
        <dbReference type="EMBL" id="KYB44750.1"/>
    </source>
</evidence>
<gene>
    <name evidence="1" type="ORF">AB664_02615</name>
</gene>
<dbReference type="AlphaFoldDB" id="A0A656Z247"/>
<proteinExistence type="predicted"/>